<dbReference type="AlphaFoldDB" id="A0AAV4PYY9"/>
<evidence type="ECO:0000313" key="1">
    <source>
        <dbReference type="EMBL" id="GIY02269.1"/>
    </source>
</evidence>
<proteinExistence type="predicted"/>
<reference evidence="1 2" key="1">
    <citation type="submission" date="2021-06" db="EMBL/GenBank/DDBJ databases">
        <title>Caerostris darwini draft genome.</title>
        <authorList>
            <person name="Kono N."/>
            <person name="Arakawa K."/>
        </authorList>
    </citation>
    <scope>NUCLEOTIDE SEQUENCE [LARGE SCALE GENOMIC DNA]</scope>
</reference>
<name>A0AAV4PYY9_9ARAC</name>
<evidence type="ECO:0000313" key="2">
    <source>
        <dbReference type="Proteomes" id="UP001054837"/>
    </source>
</evidence>
<sequence>MLSTAYIMVSAEVTLRHISYFPCHPKTLYALKISHCPSKRPMIHGQHEKKKWRCSPFREIYRFVLQGPSLRKSRDMIVPHITWYRLQASSEDIGSLKIIIIKKEPALKMLWRNVISDKHACRRILITLTSFFFYLCDTISTESGAALIRFHYSENVSSFMTPRPRHKVCVVIVL</sequence>
<protein>
    <submittedName>
        <fullName evidence="1">Uncharacterized protein</fullName>
    </submittedName>
</protein>
<dbReference type="EMBL" id="BPLQ01003666">
    <property type="protein sequence ID" value="GIY02269.1"/>
    <property type="molecule type" value="Genomic_DNA"/>
</dbReference>
<dbReference type="Proteomes" id="UP001054837">
    <property type="component" value="Unassembled WGS sequence"/>
</dbReference>
<organism evidence="1 2">
    <name type="scientific">Caerostris darwini</name>
    <dbReference type="NCBI Taxonomy" id="1538125"/>
    <lineage>
        <taxon>Eukaryota</taxon>
        <taxon>Metazoa</taxon>
        <taxon>Ecdysozoa</taxon>
        <taxon>Arthropoda</taxon>
        <taxon>Chelicerata</taxon>
        <taxon>Arachnida</taxon>
        <taxon>Araneae</taxon>
        <taxon>Araneomorphae</taxon>
        <taxon>Entelegynae</taxon>
        <taxon>Araneoidea</taxon>
        <taxon>Araneidae</taxon>
        <taxon>Caerostris</taxon>
    </lineage>
</organism>
<keyword evidence="2" id="KW-1185">Reference proteome</keyword>
<gene>
    <name evidence="1" type="ORF">CDAR_112591</name>
</gene>
<accession>A0AAV4PYY9</accession>
<comment type="caution">
    <text evidence="1">The sequence shown here is derived from an EMBL/GenBank/DDBJ whole genome shotgun (WGS) entry which is preliminary data.</text>
</comment>